<dbReference type="InterPro" id="IPR017853">
    <property type="entry name" value="GH"/>
</dbReference>
<dbReference type="OrthoDB" id="7054537at2"/>
<dbReference type="SUPFAM" id="SSF51445">
    <property type="entry name" value="(Trans)glycosidases"/>
    <property type="match status" value="1"/>
</dbReference>
<evidence type="ECO:0000313" key="2">
    <source>
        <dbReference type="Proteomes" id="UP000294882"/>
    </source>
</evidence>
<gene>
    <name evidence="1" type="ORF">JN03_0085</name>
</gene>
<dbReference type="Proteomes" id="UP000294882">
    <property type="component" value="Unassembled WGS sequence"/>
</dbReference>
<dbReference type="RefSeq" id="WP_036441843.1">
    <property type="nucleotide sequence ID" value="NZ_JAQRAU010000005.1"/>
</dbReference>
<dbReference type="PROSITE" id="PS51257">
    <property type="entry name" value="PROKAR_LIPOPROTEIN"/>
    <property type="match status" value="1"/>
</dbReference>
<dbReference type="AlphaFoldDB" id="A0A063YMN6"/>
<name>A0A063YMN6_9BACT</name>
<evidence type="ECO:0000313" key="1">
    <source>
        <dbReference type="EMBL" id="TDU98076.1"/>
    </source>
</evidence>
<accession>A0A063YMN6</accession>
<dbReference type="EMBL" id="SOCH01000002">
    <property type="protein sequence ID" value="TDU98076.1"/>
    <property type="molecule type" value="Genomic_DNA"/>
</dbReference>
<organism evidence="1 2">
    <name type="scientific">Metamycoplasma hyosynoviae</name>
    <dbReference type="NCBI Taxonomy" id="29559"/>
    <lineage>
        <taxon>Bacteria</taxon>
        <taxon>Bacillati</taxon>
        <taxon>Mycoplasmatota</taxon>
        <taxon>Mycoplasmoidales</taxon>
        <taxon>Metamycoplasmataceae</taxon>
        <taxon>Metamycoplasma</taxon>
    </lineage>
</organism>
<sequence length="287" mass="33534">MKHTKLNFVLTTLLSNFFSLPLIAISCNNKIQKQLQSIENKIGVWAWRSEKITDTSIKFLKNHNISEIYLKVNELNSKSKELIAKLKNANIDIFFLMGNKTWLLDDTNLIKKINQYKSEFNTNSEFKGIHLDIEPHQYSKEFKDPIKRKDLISRFLTLIKKLKTNYPDITFDYDIPFWLKDEIEFDGKTQEAYKHIMNMANSVYVMAYRSSAEKSYSISKHLLEYAAKHNKEINICIETDNNENLDMTYYDEGKGVLANELTKLSNLVPKNVGFAIHHLDSFEKLKS</sequence>
<comment type="caution">
    <text evidence="1">The sequence shown here is derived from an EMBL/GenBank/DDBJ whole genome shotgun (WGS) entry which is preliminary data.</text>
</comment>
<protein>
    <submittedName>
        <fullName evidence="1">Uncharacterized protein</fullName>
    </submittedName>
</protein>
<reference evidence="1 2" key="1">
    <citation type="submission" date="2019-03" db="EMBL/GenBank/DDBJ databases">
        <title>Genomic Encyclopedia of Archaeal and Bacterial Type Strains, Phase II (KMG-II): from individual species to whole genera.</title>
        <authorList>
            <person name="Goeker M."/>
        </authorList>
    </citation>
    <scope>NUCLEOTIDE SEQUENCE [LARGE SCALE GENOMIC DNA]</scope>
    <source>
        <strain evidence="1 2">ATCC 25591</strain>
    </source>
</reference>
<proteinExistence type="predicted"/>